<feature type="repeat" description="WD" evidence="3">
    <location>
        <begin position="886"/>
        <end position="927"/>
    </location>
</feature>
<keyword evidence="1 3" id="KW-0853">WD repeat</keyword>
<dbReference type="OrthoDB" id="538223at2759"/>
<dbReference type="InterPro" id="IPR036322">
    <property type="entry name" value="WD40_repeat_dom_sf"/>
</dbReference>
<dbReference type="SUPFAM" id="SSF50978">
    <property type="entry name" value="WD40 repeat-like"/>
    <property type="match status" value="1"/>
</dbReference>
<dbReference type="PROSITE" id="PS50082">
    <property type="entry name" value="WD_REPEATS_2"/>
    <property type="match status" value="7"/>
</dbReference>
<dbReference type="PRINTS" id="PR00320">
    <property type="entry name" value="GPROTEINBRPT"/>
</dbReference>
<feature type="coiled-coil region" evidence="4">
    <location>
        <begin position="214"/>
        <end position="301"/>
    </location>
</feature>
<evidence type="ECO:0000256" key="1">
    <source>
        <dbReference type="ARBA" id="ARBA00022574"/>
    </source>
</evidence>
<dbReference type="STRING" id="436010.A0A166MQ78"/>
<accession>A0A166MQ78</accession>
<dbReference type="PROSITE" id="PS50294">
    <property type="entry name" value="WD_REPEATS_REGION"/>
    <property type="match status" value="7"/>
</dbReference>
<feature type="repeat" description="WD" evidence="3">
    <location>
        <begin position="757"/>
        <end position="798"/>
    </location>
</feature>
<protein>
    <submittedName>
        <fullName evidence="5">WD40 repeat-like protein</fullName>
    </submittedName>
</protein>
<reference evidence="5 6" key="1">
    <citation type="journal article" date="2016" name="Mol. Biol. Evol.">
        <title>Comparative Genomics of Early-Diverging Mushroom-Forming Fungi Provides Insights into the Origins of Lignocellulose Decay Capabilities.</title>
        <authorList>
            <person name="Nagy L.G."/>
            <person name="Riley R."/>
            <person name="Tritt A."/>
            <person name="Adam C."/>
            <person name="Daum C."/>
            <person name="Floudas D."/>
            <person name="Sun H."/>
            <person name="Yadav J.S."/>
            <person name="Pangilinan J."/>
            <person name="Larsson K.H."/>
            <person name="Matsuura K."/>
            <person name="Barry K."/>
            <person name="Labutti K."/>
            <person name="Kuo R."/>
            <person name="Ohm R.A."/>
            <person name="Bhattacharya S.S."/>
            <person name="Shirouzu T."/>
            <person name="Yoshinaga Y."/>
            <person name="Martin F.M."/>
            <person name="Grigoriev I.V."/>
            <person name="Hibbett D.S."/>
        </authorList>
    </citation>
    <scope>NUCLEOTIDE SEQUENCE [LARGE SCALE GENOMIC DNA]</scope>
    <source>
        <strain evidence="5 6">CBS 109695</strain>
    </source>
</reference>
<dbReference type="Gene3D" id="2.130.10.10">
    <property type="entry name" value="YVTN repeat-like/Quinoprotein amine dehydrogenase"/>
    <property type="match status" value="3"/>
</dbReference>
<dbReference type="PANTHER" id="PTHR45333:SF1">
    <property type="entry name" value="CHROMOSOME UNDETERMINED SCAFFOLD_625, WHOLE GENOME SHOTGUN SEQUENCE"/>
    <property type="match status" value="1"/>
</dbReference>
<keyword evidence="2" id="KW-0677">Repeat</keyword>
<keyword evidence="6" id="KW-1185">Reference proteome</keyword>
<evidence type="ECO:0000313" key="6">
    <source>
        <dbReference type="Proteomes" id="UP000076532"/>
    </source>
</evidence>
<evidence type="ECO:0000313" key="5">
    <source>
        <dbReference type="EMBL" id="KZP24200.1"/>
    </source>
</evidence>
<proteinExistence type="predicted"/>
<dbReference type="AlphaFoldDB" id="A0A166MQ78"/>
<feature type="repeat" description="WD" evidence="3">
    <location>
        <begin position="843"/>
        <end position="884"/>
    </location>
</feature>
<dbReference type="PANTHER" id="PTHR45333">
    <property type="entry name" value="MEMBRANE PROTEIN-RELATED"/>
    <property type="match status" value="1"/>
</dbReference>
<evidence type="ECO:0000256" key="4">
    <source>
        <dbReference type="SAM" id="Coils"/>
    </source>
</evidence>
<organism evidence="5 6">
    <name type="scientific">Athelia psychrophila</name>
    <dbReference type="NCBI Taxonomy" id="1759441"/>
    <lineage>
        <taxon>Eukaryota</taxon>
        <taxon>Fungi</taxon>
        <taxon>Dikarya</taxon>
        <taxon>Basidiomycota</taxon>
        <taxon>Agaricomycotina</taxon>
        <taxon>Agaricomycetes</taxon>
        <taxon>Agaricomycetidae</taxon>
        <taxon>Atheliales</taxon>
        <taxon>Atheliaceae</taxon>
        <taxon>Athelia</taxon>
    </lineage>
</organism>
<feature type="repeat" description="WD" evidence="3">
    <location>
        <begin position="929"/>
        <end position="965"/>
    </location>
</feature>
<dbReference type="InterPro" id="IPR019775">
    <property type="entry name" value="WD40_repeat_CS"/>
</dbReference>
<name>A0A166MQ78_9AGAM</name>
<keyword evidence="4" id="KW-0175">Coiled coil</keyword>
<dbReference type="Proteomes" id="UP000076532">
    <property type="component" value="Unassembled WGS sequence"/>
</dbReference>
<dbReference type="InterPro" id="IPR001680">
    <property type="entry name" value="WD40_rpt"/>
</dbReference>
<dbReference type="SMART" id="SM00320">
    <property type="entry name" value="WD40"/>
    <property type="match status" value="7"/>
</dbReference>
<dbReference type="InterPro" id="IPR020472">
    <property type="entry name" value="WD40_PAC1"/>
</dbReference>
<dbReference type="Pfam" id="PF00400">
    <property type="entry name" value="WD40"/>
    <property type="match status" value="7"/>
</dbReference>
<dbReference type="InterPro" id="IPR015943">
    <property type="entry name" value="WD40/YVTN_repeat-like_dom_sf"/>
</dbReference>
<dbReference type="CDD" id="cd00200">
    <property type="entry name" value="WD40"/>
    <property type="match status" value="1"/>
</dbReference>
<evidence type="ECO:0000256" key="2">
    <source>
        <dbReference type="ARBA" id="ARBA00022737"/>
    </source>
</evidence>
<feature type="repeat" description="WD" evidence="3">
    <location>
        <begin position="671"/>
        <end position="712"/>
    </location>
</feature>
<feature type="repeat" description="WD" evidence="3">
    <location>
        <begin position="714"/>
        <end position="755"/>
    </location>
</feature>
<dbReference type="PROSITE" id="PS00678">
    <property type="entry name" value="WD_REPEATS_1"/>
    <property type="match status" value="6"/>
</dbReference>
<feature type="repeat" description="WD" evidence="3">
    <location>
        <begin position="800"/>
        <end position="841"/>
    </location>
</feature>
<gene>
    <name evidence="5" type="ORF">FIBSPDRAFT_857238</name>
</gene>
<dbReference type="EMBL" id="KV417527">
    <property type="protein sequence ID" value="KZP24200.1"/>
    <property type="molecule type" value="Genomic_DNA"/>
</dbReference>
<sequence>MALFHAYIANQSLDQATFGLLAVFASRAVADEWSRAMSASPHAMFIERVAPQFYTHDATQCNLSGFFDIPDFKPIADVFRGRMQFTQLNDGLLGTTIIPQEVTDHNSGGWEHVSSVSDHALCSSHAPAEHHIQASGEEPTQIRISIRNGGPEGTILAGEHRITLHIDTQLHAKLGLSEQSRCQEDLAKLKQQLLSSKATLAQERVDVRQKWQAAAAAERELADMQRQLDAMESSHEAIVEENADAKQKLQAAERERERLAKLNQQFQSSKATLVQERADARQKSQAAAAVVERELVDVEQQPEVMESSTIALVQDSADVEQKSQVAVAAVEMEFADVKQQLDVMESINAALDARVKSLMQEVAAAEAPVKWLASFSLHDRQVTLHDIYKAFLLSVSDWKAGGTTDTYRRILGIIVISQVPLTDSTIMDLLKLGQDSINACRIALRRLDCLIQWSEGQSARIVHQSFSDYLTSQSACSSEPWFIDVNEHQRALTLACLRIMNEGLHFNMGDLKTSYVANAEVPDLSAHVEAVIPQSLSYSCRFWGHHLHKIGTGASIQGLILQFFELKFLYWLEVLSLSGEIAQASRVLVCVLIHIKNPSNKVYAFAQDGLKFVEAFALALACSTPHIYLSCIPLAPPASLVKLQYTRTLQNLLMVESGIDENWPALPTQVFEGHSGSVNSVAFSPDGQCIASGSSDNTIRIWDAKTGSLLAEPFEGHTDYVFSVAFSPDSQRVASGSRDKTIRVWDAQTGALIAGPFKGHTGYVHSVAFSPDSQRIASGSEDKTVRIWDAKTGSLIAGPFEGHTNCIFSVAFSPDSQRVASGSQDRTIRIWNAQTGALIAGPFEGHTDYVRSVVFSPDSQRIASGSEDKTIRVWDVKTGTLIASPFEGHTDYVFSVAFSPDSQRVASGSRDKTVRIWDAQTGTLIAGPFKGHTDYVHSVAFSPDSQRIALGSEDKTIRICDVKTGILLAGPSKGHTASVNATASAQQQHLDAHNGLGGHSQLENGWMVNSSGGLLFYVPYAHRAGLWWRHDTAVTSLDSICLDLTHFIHGEDWVRCHI</sequence>
<evidence type="ECO:0000256" key="3">
    <source>
        <dbReference type="PROSITE-ProRule" id="PRU00221"/>
    </source>
</evidence>